<dbReference type="Pfam" id="PF01435">
    <property type="entry name" value="Peptidase_M48"/>
    <property type="match status" value="1"/>
</dbReference>
<dbReference type="EC" id="3.4.24.-" evidence="14"/>
<keyword evidence="15" id="KW-1185">Reference proteome</keyword>
<evidence type="ECO:0000256" key="10">
    <source>
        <dbReference type="ARBA" id="ARBA00023049"/>
    </source>
</evidence>
<evidence type="ECO:0000256" key="2">
    <source>
        <dbReference type="ARBA" id="ARBA00004651"/>
    </source>
</evidence>
<feature type="domain" description="Peptidase M48" evidence="13">
    <location>
        <begin position="126"/>
        <end position="305"/>
    </location>
</feature>
<evidence type="ECO:0000256" key="4">
    <source>
        <dbReference type="ARBA" id="ARBA00022670"/>
    </source>
</evidence>
<gene>
    <name evidence="14" type="ORF">KAK11_01310</name>
</gene>
<comment type="caution">
    <text evidence="14">The sequence shown here is derived from an EMBL/GenBank/DDBJ whole genome shotgun (WGS) entry which is preliminary data.</text>
</comment>
<protein>
    <submittedName>
        <fullName evidence="14">M48 family metalloprotease</fullName>
        <ecNumber evidence="14">3.4.24.-</ecNumber>
    </submittedName>
</protein>
<evidence type="ECO:0000256" key="9">
    <source>
        <dbReference type="ARBA" id="ARBA00022989"/>
    </source>
</evidence>
<dbReference type="Proteomes" id="UP000672097">
    <property type="component" value="Unassembled WGS sequence"/>
</dbReference>
<evidence type="ECO:0000256" key="8">
    <source>
        <dbReference type="ARBA" id="ARBA00022833"/>
    </source>
</evidence>
<evidence type="ECO:0000256" key="7">
    <source>
        <dbReference type="ARBA" id="ARBA00022801"/>
    </source>
</evidence>
<keyword evidence="7 14" id="KW-0378">Hydrolase</keyword>
<keyword evidence="6" id="KW-0479">Metal-binding</keyword>
<evidence type="ECO:0000313" key="14">
    <source>
        <dbReference type="EMBL" id="MBQ0933946.1"/>
    </source>
</evidence>
<proteinExistence type="predicted"/>
<evidence type="ECO:0000256" key="12">
    <source>
        <dbReference type="SAM" id="Phobius"/>
    </source>
</evidence>
<dbReference type="PANTHER" id="PTHR43221">
    <property type="entry name" value="PROTEASE HTPX"/>
    <property type="match status" value="1"/>
</dbReference>
<evidence type="ECO:0000256" key="5">
    <source>
        <dbReference type="ARBA" id="ARBA00022692"/>
    </source>
</evidence>
<comment type="subcellular location">
    <subcellularLocation>
        <location evidence="2">Cell membrane</location>
        <topology evidence="2">Multi-pass membrane protein</topology>
    </subcellularLocation>
</comment>
<dbReference type="RefSeq" id="WP_210805372.1">
    <property type="nucleotide sequence ID" value="NZ_JAGQDG010000001.1"/>
</dbReference>
<dbReference type="CDD" id="cd07328">
    <property type="entry name" value="M48_Ste24p_like"/>
    <property type="match status" value="1"/>
</dbReference>
<comment type="cofactor">
    <cofactor evidence="1">
        <name>Zn(2+)</name>
        <dbReference type="ChEBI" id="CHEBI:29105"/>
    </cofactor>
</comment>
<evidence type="ECO:0000313" key="15">
    <source>
        <dbReference type="Proteomes" id="UP000672097"/>
    </source>
</evidence>
<dbReference type="InterPro" id="IPR001915">
    <property type="entry name" value="Peptidase_M48"/>
</dbReference>
<keyword evidence="11 12" id="KW-0472">Membrane</keyword>
<dbReference type="PANTHER" id="PTHR43221:SF1">
    <property type="entry name" value="PROTEASE HTPX"/>
    <property type="match status" value="1"/>
</dbReference>
<feature type="transmembrane region" description="Helical" evidence="12">
    <location>
        <begin position="16"/>
        <end position="40"/>
    </location>
</feature>
<evidence type="ECO:0000256" key="11">
    <source>
        <dbReference type="ARBA" id="ARBA00023136"/>
    </source>
</evidence>
<evidence type="ECO:0000256" key="1">
    <source>
        <dbReference type="ARBA" id="ARBA00001947"/>
    </source>
</evidence>
<evidence type="ECO:0000259" key="13">
    <source>
        <dbReference type="Pfam" id="PF01435"/>
    </source>
</evidence>
<evidence type="ECO:0000256" key="3">
    <source>
        <dbReference type="ARBA" id="ARBA00022475"/>
    </source>
</evidence>
<evidence type="ECO:0000256" key="6">
    <source>
        <dbReference type="ARBA" id="ARBA00022723"/>
    </source>
</evidence>
<dbReference type="InterPro" id="IPR050083">
    <property type="entry name" value="HtpX_protease"/>
</dbReference>
<dbReference type="GO" id="GO:0008237">
    <property type="term" value="F:metallopeptidase activity"/>
    <property type="evidence" value="ECO:0007669"/>
    <property type="project" value="UniProtKB-KW"/>
</dbReference>
<dbReference type="EMBL" id="JAGQDG010000001">
    <property type="protein sequence ID" value="MBQ0933946.1"/>
    <property type="molecule type" value="Genomic_DNA"/>
</dbReference>
<reference evidence="14 15" key="1">
    <citation type="submission" date="2021-04" db="EMBL/GenBank/DDBJ databases">
        <title>The genome sequence of type strain Ideonella paludis KCTC 32238.</title>
        <authorList>
            <person name="Liu Y."/>
        </authorList>
    </citation>
    <scope>NUCLEOTIDE SEQUENCE [LARGE SCALE GENOMIC DNA]</scope>
    <source>
        <strain evidence="14 15">KCTC 32238</strain>
    </source>
</reference>
<keyword evidence="8" id="KW-0862">Zinc</keyword>
<accession>A0ABS5DS23</accession>
<keyword evidence="4" id="KW-0645">Protease</keyword>
<keyword evidence="3" id="KW-1003">Cell membrane</keyword>
<keyword evidence="5 12" id="KW-0812">Transmembrane</keyword>
<keyword evidence="9 12" id="KW-1133">Transmembrane helix</keyword>
<sequence length="603" mass="65727">MPAPLTQRQRWRLTVLALWGASSVQIIALLPMALGVALVAGMYPHPLFVWGGALVLVGTWWLMQGGEEPEGEEVSRSQAPGLWAMLDELAAAMQVRLPQRVVLVTEATAAAVDHQDRWRPWVYHQTLVLGVPLLQGLSAAEMKAVLAHELAHFSRHFGWGGHWLYRARAGWTALLSADQADESVWYRAAGAYARWFAPMFQRLTVQESVANEYEADALAARVCAPEALAQALLRMSASQLPARRRRFGVGPCPESALRDEGLRLAAPLSAAGVQQALSLDAQAHVAADPLTHTHPPSHARISAILGAVPPQLSLEGVAQDQAAGPVWWGAAWPDVLAQAEREWRGQWQRAWAAQAAWHAACEARLSALQGPSAPPAEAGGEAERLECLVTLEEPAWEGEPLLPDQASLEPLALFWWAVALLQAQHPQGLAWAEAAIRSAPVLAAPMRRRLAFENPLGSSPEERRRQEALWARALARRDAARAKALGAGPQGVQACQLPVWRTEALRRALAADSAVQQASLIGYDIALADGRRFELAMLCLRLDVSQGVQEPEIQDVYAQLMARVATPLRVAVVQSWWSTEAWPEWLVAHEHAHSASVLKPPSS</sequence>
<organism evidence="14 15">
    <name type="scientific">Ideonella paludis</name>
    <dbReference type="NCBI Taxonomy" id="1233411"/>
    <lineage>
        <taxon>Bacteria</taxon>
        <taxon>Pseudomonadati</taxon>
        <taxon>Pseudomonadota</taxon>
        <taxon>Betaproteobacteria</taxon>
        <taxon>Burkholderiales</taxon>
        <taxon>Sphaerotilaceae</taxon>
        <taxon>Ideonella</taxon>
    </lineage>
</organism>
<keyword evidence="10 14" id="KW-0482">Metalloprotease</keyword>
<name>A0ABS5DS23_9BURK</name>
<dbReference type="Gene3D" id="3.30.2010.10">
    <property type="entry name" value="Metalloproteases ('zincins'), catalytic domain"/>
    <property type="match status" value="1"/>
</dbReference>